<reference evidence="2 3" key="1">
    <citation type="submission" date="2019-05" db="EMBL/GenBank/DDBJ databases">
        <title>Another draft genome of Portunus trituberculatus and its Hox gene families provides insights of decapod evolution.</title>
        <authorList>
            <person name="Jeong J.-H."/>
            <person name="Song I."/>
            <person name="Kim S."/>
            <person name="Choi T."/>
            <person name="Kim D."/>
            <person name="Ryu S."/>
            <person name="Kim W."/>
        </authorList>
    </citation>
    <scope>NUCLEOTIDE SEQUENCE [LARGE SCALE GENOMIC DNA]</scope>
    <source>
        <tissue evidence="2">Muscle</tissue>
    </source>
</reference>
<feature type="region of interest" description="Disordered" evidence="1">
    <location>
        <begin position="109"/>
        <end position="171"/>
    </location>
</feature>
<comment type="caution">
    <text evidence="2">The sequence shown here is derived from an EMBL/GenBank/DDBJ whole genome shotgun (WGS) entry which is preliminary data.</text>
</comment>
<sequence length="171" mass="19107">MFPSRHKHLVLLDPLAAPLDGNIMSCPPIPVLAVDLSWRVLCTAPVPVLVNTAAQLRILYTELKDGIPDVKETILHPSLTLTRRKGAEGLAGWRAGWLGGIGREEYREEGGYSRDRERRRMGVSQKEGEKTKRCLGGNGEQKGMEKHRLEGEKERGMKGGRELGERKIRAF</sequence>
<evidence type="ECO:0000313" key="3">
    <source>
        <dbReference type="Proteomes" id="UP000324222"/>
    </source>
</evidence>
<organism evidence="2 3">
    <name type="scientific">Portunus trituberculatus</name>
    <name type="common">Swimming crab</name>
    <name type="synonym">Neptunus trituberculatus</name>
    <dbReference type="NCBI Taxonomy" id="210409"/>
    <lineage>
        <taxon>Eukaryota</taxon>
        <taxon>Metazoa</taxon>
        <taxon>Ecdysozoa</taxon>
        <taxon>Arthropoda</taxon>
        <taxon>Crustacea</taxon>
        <taxon>Multicrustacea</taxon>
        <taxon>Malacostraca</taxon>
        <taxon>Eumalacostraca</taxon>
        <taxon>Eucarida</taxon>
        <taxon>Decapoda</taxon>
        <taxon>Pleocyemata</taxon>
        <taxon>Brachyura</taxon>
        <taxon>Eubrachyura</taxon>
        <taxon>Portunoidea</taxon>
        <taxon>Portunidae</taxon>
        <taxon>Portuninae</taxon>
        <taxon>Portunus</taxon>
    </lineage>
</organism>
<name>A0A5B7HUW2_PORTR</name>
<feature type="compositionally biased region" description="Basic and acidic residues" evidence="1">
    <location>
        <begin position="142"/>
        <end position="171"/>
    </location>
</feature>
<proteinExistence type="predicted"/>
<keyword evidence="3" id="KW-1185">Reference proteome</keyword>
<protein>
    <submittedName>
        <fullName evidence="2">Uncharacterized protein</fullName>
    </submittedName>
</protein>
<evidence type="ECO:0000256" key="1">
    <source>
        <dbReference type="SAM" id="MobiDB-lite"/>
    </source>
</evidence>
<accession>A0A5B7HUW2</accession>
<dbReference type="Proteomes" id="UP000324222">
    <property type="component" value="Unassembled WGS sequence"/>
</dbReference>
<feature type="compositionally biased region" description="Basic and acidic residues" evidence="1">
    <location>
        <begin position="109"/>
        <end position="132"/>
    </location>
</feature>
<gene>
    <name evidence="2" type="ORF">E2C01_071253</name>
</gene>
<dbReference type="EMBL" id="VSRR010044302">
    <property type="protein sequence ID" value="MPC76821.1"/>
    <property type="molecule type" value="Genomic_DNA"/>
</dbReference>
<evidence type="ECO:0000313" key="2">
    <source>
        <dbReference type="EMBL" id="MPC76821.1"/>
    </source>
</evidence>
<dbReference type="AlphaFoldDB" id="A0A5B7HUW2"/>